<dbReference type="EMBL" id="ADBL01001799">
    <property type="status" value="NOT_ANNOTATED_CDS"/>
    <property type="molecule type" value="Genomic_DNA"/>
</dbReference>
<dbReference type="VEuPathDB" id="FungiDB:MAPG_07454"/>
<accession>A0A0C4E4Q5</accession>
<feature type="region of interest" description="Disordered" evidence="1">
    <location>
        <begin position="1"/>
        <end position="83"/>
    </location>
</feature>
<reference evidence="3" key="4">
    <citation type="journal article" date="2015" name="G3 (Bethesda)">
        <title>Genome sequences of three phytopathogenic species of the Magnaporthaceae family of fungi.</title>
        <authorList>
            <person name="Okagaki L.H."/>
            <person name="Nunes C.C."/>
            <person name="Sailsbery J."/>
            <person name="Clay B."/>
            <person name="Brown D."/>
            <person name="John T."/>
            <person name="Oh Y."/>
            <person name="Young N."/>
            <person name="Fitzgerald M."/>
            <person name="Haas B.J."/>
            <person name="Zeng Q."/>
            <person name="Young S."/>
            <person name="Adiconis X."/>
            <person name="Fan L."/>
            <person name="Levin J.Z."/>
            <person name="Mitchell T.K."/>
            <person name="Okubara P.A."/>
            <person name="Farman M.L."/>
            <person name="Kohn L.M."/>
            <person name="Birren B."/>
            <person name="Ma L.-J."/>
            <person name="Dean R.A."/>
        </authorList>
    </citation>
    <scope>NUCLEOTIDE SEQUENCE</scope>
    <source>
        <strain evidence="3">ATCC 64411 / 73-15</strain>
    </source>
</reference>
<dbReference type="EMBL" id="GL876971">
    <property type="protein sequence ID" value="KLU88468.1"/>
    <property type="molecule type" value="Genomic_DNA"/>
</dbReference>
<evidence type="ECO:0000256" key="1">
    <source>
        <dbReference type="SAM" id="MobiDB-lite"/>
    </source>
</evidence>
<gene>
    <name evidence="2" type="ORF">MAPG_07454</name>
</gene>
<dbReference type="Proteomes" id="UP000011715">
    <property type="component" value="Unassembled WGS sequence"/>
</dbReference>
<dbReference type="EnsemblFungi" id="MAPG_07454T0">
    <property type="protein sequence ID" value="MAPG_07454T0"/>
    <property type="gene ID" value="MAPG_07454"/>
</dbReference>
<reference evidence="4" key="2">
    <citation type="submission" date="2010-05" db="EMBL/GenBank/DDBJ databases">
        <title>The genome sequence of Magnaporthe poae strain ATCC 64411.</title>
        <authorList>
            <person name="Ma L.-J."/>
            <person name="Dead R."/>
            <person name="Young S."/>
            <person name="Zeng Q."/>
            <person name="Koehrsen M."/>
            <person name="Alvarado L."/>
            <person name="Berlin A."/>
            <person name="Chapman S.B."/>
            <person name="Chen Z."/>
            <person name="Freedman E."/>
            <person name="Gellesch M."/>
            <person name="Goldberg J."/>
            <person name="Griggs A."/>
            <person name="Gujja S."/>
            <person name="Heilman E.R."/>
            <person name="Heiman D."/>
            <person name="Hepburn T."/>
            <person name="Howarth C."/>
            <person name="Jen D."/>
            <person name="Larson L."/>
            <person name="Mehta T."/>
            <person name="Neiman D."/>
            <person name="Pearson M."/>
            <person name="Roberts A."/>
            <person name="Saif S."/>
            <person name="Shea T."/>
            <person name="Shenoy N."/>
            <person name="Sisk P."/>
            <person name="Stolte C."/>
            <person name="Sykes S."/>
            <person name="Walk T."/>
            <person name="White J."/>
            <person name="Yandava C."/>
            <person name="Haas B."/>
            <person name="Nusbaum C."/>
            <person name="Birren B."/>
        </authorList>
    </citation>
    <scope>NUCLEOTIDE SEQUENCE [LARGE SCALE GENOMIC DNA]</scope>
    <source>
        <strain evidence="4">ATCC 64411 / 73-15</strain>
    </source>
</reference>
<evidence type="ECO:0000313" key="4">
    <source>
        <dbReference type="Proteomes" id="UP000011715"/>
    </source>
</evidence>
<reference evidence="2" key="3">
    <citation type="submission" date="2011-03" db="EMBL/GenBank/DDBJ databases">
        <title>Annotation of Magnaporthe poae ATCC 64411.</title>
        <authorList>
            <person name="Ma L.-J."/>
            <person name="Dead R."/>
            <person name="Young S.K."/>
            <person name="Zeng Q."/>
            <person name="Gargeya S."/>
            <person name="Fitzgerald M."/>
            <person name="Haas B."/>
            <person name="Abouelleil A."/>
            <person name="Alvarado L."/>
            <person name="Arachchi H.M."/>
            <person name="Berlin A."/>
            <person name="Brown A."/>
            <person name="Chapman S.B."/>
            <person name="Chen Z."/>
            <person name="Dunbar C."/>
            <person name="Freedman E."/>
            <person name="Gearin G."/>
            <person name="Gellesch M."/>
            <person name="Goldberg J."/>
            <person name="Griggs A."/>
            <person name="Gujja S."/>
            <person name="Heiman D."/>
            <person name="Howarth C."/>
            <person name="Larson L."/>
            <person name="Lui A."/>
            <person name="MacDonald P.J.P."/>
            <person name="Mehta T."/>
            <person name="Montmayeur A."/>
            <person name="Murphy C."/>
            <person name="Neiman D."/>
            <person name="Pearson M."/>
            <person name="Priest M."/>
            <person name="Roberts A."/>
            <person name="Saif S."/>
            <person name="Shea T."/>
            <person name="Shenoy N."/>
            <person name="Sisk P."/>
            <person name="Stolte C."/>
            <person name="Sykes S."/>
            <person name="Yandava C."/>
            <person name="Wortman J."/>
            <person name="Nusbaum C."/>
            <person name="Birren B."/>
        </authorList>
    </citation>
    <scope>NUCLEOTIDE SEQUENCE</scope>
    <source>
        <strain evidence="2">ATCC 64411</strain>
    </source>
</reference>
<evidence type="ECO:0000313" key="3">
    <source>
        <dbReference type="EnsemblFungi" id="MAPG_07454T0"/>
    </source>
</evidence>
<proteinExistence type="predicted"/>
<dbReference type="AlphaFoldDB" id="A0A0C4E4Q5"/>
<reference evidence="2" key="1">
    <citation type="submission" date="2010-05" db="EMBL/GenBank/DDBJ databases">
        <title>The Genome Sequence of Magnaporthe poae strain ATCC 64411.</title>
        <authorList>
            <consortium name="The Broad Institute Genome Sequencing Platform"/>
            <consortium name="Broad Institute Genome Sequencing Center for Infectious Disease"/>
            <person name="Ma L.-J."/>
            <person name="Dead R."/>
            <person name="Young S."/>
            <person name="Zeng Q."/>
            <person name="Koehrsen M."/>
            <person name="Alvarado L."/>
            <person name="Berlin A."/>
            <person name="Chapman S.B."/>
            <person name="Chen Z."/>
            <person name="Freedman E."/>
            <person name="Gellesch M."/>
            <person name="Goldberg J."/>
            <person name="Griggs A."/>
            <person name="Gujja S."/>
            <person name="Heilman E.R."/>
            <person name="Heiman D."/>
            <person name="Hepburn T."/>
            <person name="Howarth C."/>
            <person name="Jen D."/>
            <person name="Larson L."/>
            <person name="Mehta T."/>
            <person name="Neiman D."/>
            <person name="Pearson M."/>
            <person name="Roberts A."/>
            <person name="Saif S."/>
            <person name="Shea T."/>
            <person name="Shenoy N."/>
            <person name="Sisk P."/>
            <person name="Stolte C."/>
            <person name="Sykes S."/>
            <person name="Walk T."/>
            <person name="White J."/>
            <person name="Yandava C."/>
            <person name="Haas B."/>
            <person name="Nusbaum C."/>
            <person name="Birren B."/>
        </authorList>
    </citation>
    <scope>NUCLEOTIDE SEQUENCE</scope>
    <source>
        <strain evidence="2">ATCC 64411</strain>
    </source>
</reference>
<protein>
    <submittedName>
        <fullName evidence="2 3">Uncharacterized protein</fullName>
    </submittedName>
</protein>
<evidence type="ECO:0000313" key="2">
    <source>
        <dbReference type="EMBL" id="KLU88468.1"/>
    </source>
</evidence>
<name>A0A0C4E4Q5_MAGP6</name>
<sequence>MQILSGSAALQLGEGSRVVKQTDEWESSGDGERPSYSWNGPRLGRSLPLSEPKVVDGTSTPPRFPAAGPKSPLHVEEVDMYIT</sequence>
<organism evidence="3 4">
    <name type="scientific">Magnaporthiopsis poae (strain ATCC 64411 / 73-15)</name>
    <name type="common">Kentucky bluegrass fungus</name>
    <name type="synonym">Magnaporthe poae</name>
    <dbReference type="NCBI Taxonomy" id="644358"/>
    <lineage>
        <taxon>Eukaryota</taxon>
        <taxon>Fungi</taxon>
        <taxon>Dikarya</taxon>
        <taxon>Ascomycota</taxon>
        <taxon>Pezizomycotina</taxon>
        <taxon>Sordariomycetes</taxon>
        <taxon>Sordariomycetidae</taxon>
        <taxon>Magnaporthales</taxon>
        <taxon>Magnaporthaceae</taxon>
        <taxon>Magnaporthiopsis</taxon>
    </lineage>
</organism>
<keyword evidence="4" id="KW-1185">Reference proteome</keyword>
<reference evidence="3" key="5">
    <citation type="submission" date="2015-06" db="UniProtKB">
        <authorList>
            <consortium name="EnsemblFungi"/>
        </authorList>
    </citation>
    <scope>IDENTIFICATION</scope>
    <source>
        <strain evidence="3">ATCC 64411</strain>
    </source>
</reference>